<gene>
    <name evidence="1" type="ORF">LEP1GSC123_4563</name>
</gene>
<name>M3HTR8_LEPBO</name>
<evidence type="ECO:0000313" key="1">
    <source>
        <dbReference type="EMBL" id="EMG01446.1"/>
    </source>
</evidence>
<reference evidence="1 2" key="1">
    <citation type="submission" date="2013-01" db="EMBL/GenBank/DDBJ databases">
        <authorList>
            <person name="Harkins D.M."/>
            <person name="Durkin A.S."/>
            <person name="Brinkac L.M."/>
            <person name="Haft D.H."/>
            <person name="Selengut J.D."/>
            <person name="Sanka R."/>
            <person name="DePew J."/>
            <person name="Purushe J."/>
            <person name="Picardeau M."/>
            <person name="Werts C."/>
            <person name="Goarant C."/>
            <person name="Vinetz J.M."/>
            <person name="Sutton G.G."/>
            <person name="Nierman W.C."/>
            <person name="Fouts D.E."/>
        </authorList>
    </citation>
    <scope>NUCLEOTIDE SEQUENCE [LARGE SCALE GENOMIC DNA]</scope>
    <source>
        <strain evidence="1 2">200701203</strain>
    </source>
</reference>
<dbReference type="EMBL" id="AKWO02000025">
    <property type="protein sequence ID" value="EMG01446.1"/>
    <property type="molecule type" value="Genomic_DNA"/>
</dbReference>
<organism evidence="1 2">
    <name type="scientific">Leptospira borgpetersenii str. 200701203</name>
    <dbReference type="NCBI Taxonomy" id="1193007"/>
    <lineage>
        <taxon>Bacteria</taxon>
        <taxon>Pseudomonadati</taxon>
        <taxon>Spirochaetota</taxon>
        <taxon>Spirochaetia</taxon>
        <taxon>Leptospirales</taxon>
        <taxon>Leptospiraceae</taxon>
        <taxon>Leptospira</taxon>
    </lineage>
</organism>
<comment type="caution">
    <text evidence="1">The sequence shown here is derived from an EMBL/GenBank/DDBJ whole genome shotgun (WGS) entry which is preliminary data.</text>
</comment>
<accession>M3HTR8</accession>
<proteinExistence type="predicted"/>
<dbReference type="BioCyc" id="LBOR1193007:G11KN-4418-MONOMER"/>
<dbReference type="AlphaFoldDB" id="M3HTR8"/>
<sequence length="52" mass="5878">MSAEGIKKGQIESALVPLKDIGIFEDYPKDPSRWRVGKLFKHSLGMKFSRGK</sequence>
<dbReference type="Proteomes" id="UP000011783">
    <property type="component" value="Unassembled WGS sequence"/>
</dbReference>
<protein>
    <submittedName>
        <fullName evidence="1">Uncharacterized protein</fullName>
    </submittedName>
</protein>
<evidence type="ECO:0000313" key="2">
    <source>
        <dbReference type="Proteomes" id="UP000011783"/>
    </source>
</evidence>